<dbReference type="OrthoDB" id="371404at2759"/>
<accession>A0A024VXD0</accession>
<sequence length="281" mass="34031">MLKSCKMLRILYFNKIITKGLCSKGFIYKRLCFRNFNSIIKSEKKVDNKYIYNVYKLNDIYYNNLKIINTYDEFYNLIIKNEYFKDYTQIRNRFCKEKDDIINNENTCDDTLYSDKNIMGKKNTILNDAANKRIEEDSDKNIINSNDLQVLYFGCYDNNNSIILFNKFKSIIEKNKKLQFYFIDVNLCPQGSYNCNIIFVPTIMLIYKNHIYRKKLEINYDQPVDDNYLNDFLSKVQQSIDYFHKYNNKYIYSLKKQSNYLNTKYIDIDNQNIHKENWNTF</sequence>
<dbReference type="Proteomes" id="UP000030708">
    <property type="component" value="Unassembled WGS sequence"/>
</dbReference>
<dbReference type="SUPFAM" id="SSF52833">
    <property type="entry name" value="Thioredoxin-like"/>
    <property type="match status" value="1"/>
</dbReference>
<dbReference type="AlphaFoldDB" id="A0A024VXD0"/>
<evidence type="ECO:0008006" key="3">
    <source>
        <dbReference type="Google" id="ProtNLM"/>
    </source>
</evidence>
<dbReference type="InterPro" id="IPR036249">
    <property type="entry name" value="Thioredoxin-like_sf"/>
</dbReference>
<proteinExistence type="predicted"/>
<dbReference type="SMR" id="A0A024VXD0"/>
<evidence type="ECO:0000313" key="1">
    <source>
        <dbReference type="EMBL" id="ETW32963.1"/>
    </source>
</evidence>
<gene>
    <name evidence="1" type="ORF">PFTANZ_06319</name>
</gene>
<dbReference type="eggNOG" id="ENOG502T2YE">
    <property type="taxonomic scope" value="Eukaryota"/>
</dbReference>
<name>A0A024VXD0_PLAFA</name>
<dbReference type="EMBL" id="KI926959">
    <property type="protein sequence ID" value="ETW32963.1"/>
    <property type="molecule type" value="Genomic_DNA"/>
</dbReference>
<protein>
    <recommendedName>
        <fullName evidence="3">Thioredoxin domain-containing protein</fullName>
    </recommendedName>
</protein>
<reference evidence="1 2" key="1">
    <citation type="submission" date="2013-02" db="EMBL/GenBank/DDBJ databases">
        <title>The Genome Annotation of Plasmodium falciparum Tanzania (2000708).</title>
        <authorList>
            <consortium name="The Broad Institute Genome Sequencing Platform"/>
            <consortium name="The Broad Institute Genome Sequencing Center for Infectious Disease"/>
            <person name="Neafsey D."/>
            <person name="Hoffman S."/>
            <person name="Volkman S."/>
            <person name="Rosenthal P."/>
            <person name="Walker B."/>
            <person name="Young S.K."/>
            <person name="Zeng Q."/>
            <person name="Gargeya S."/>
            <person name="Fitzgerald M."/>
            <person name="Haas B."/>
            <person name="Abouelleil A."/>
            <person name="Allen A.W."/>
            <person name="Alvarado L."/>
            <person name="Arachchi H.M."/>
            <person name="Berlin A.M."/>
            <person name="Chapman S.B."/>
            <person name="Gainer-Dewar J."/>
            <person name="Goldberg J."/>
            <person name="Griggs A."/>
            <person name="Gujja S."/>
            <person name="Hansen M."/>
            <person name="Howarth C."/>
            <person name="Imamovic A."/>
            <person name="Ireland A."/>
            <person name="Larimer J."/>
            <person name="McCowan C."/>
            <person name="Murphy C."/>
            <person name="Pearson M."/>
            <person name="Poon T.W."/>
            <person name="Priest M."/>
            <person name="Roberts A."/>
            <person name="Saif S."/>
            <person name="Shea T."/>
            <person name="Sisk P."/>
            <person name="Sykes S."/>
            <person name="Wortman J."/>
            <person name="Nusbaum C."/>
            <person name="Birren B."/>
        </authorList>
    </citation>
    <scope>NUCLEOTIDE SEQUENCE [LARGE SCALE GENOMIC DNA]</scope>
    <source>
        <strain evidence="2">Tanzania (2000708)</strain>
    </source>
</reference>
<organism evidence="1 2">
    <name type="scientific">Plasmodium falciparum Tanzania</name>
    <name type="common">2000708</name>
    <dbReference type="NCBI Taxonomy" id="1036725"/>
    <lineage>
        <taxon>Eukaryota</taxon>
        <taxon>Sar</taxon>
        <taxon>Alveolata</taxon>
        <taxon>Apicomplexa</taxon>
        <taxon>Aconoidasida</taxon>
        <taxon>Haemosporida</taxon>
        <taxon>Plasmodiidae</taxon>
        <taxon>Plasmodium</taxon>
        <taxon>Plasmodium (Laverania)</taxon>
    </lineage>
</organism>
<reference evidence="1 2" key="2">
    <citation type="submission" date="2013-02" db="EMBL/GenBank/DDBJ databases">
        <title>The Genome Sequence of Plasmodium falciparum Tanzania (2000708).</title>
        <authorList>
            <consortium name="The Broad Institute Genome Sequencing Platform"/>
            <consortium name="The Broad Institute Genome Sequencing Center for Infectious Disease"/>
            <person name="Neafsey D."/>
            <person name="Cheeseman I."/>
            <person name="Volkman S."/>
            <person name="Adams J."/>
            <person name="Walker B."/>
            <person name="Young S.K."/>
            <person name="Zeng Q."/>
            <person name="Gargeya S."/>
            <person name="Fitzgerald M."/>
            <person name="Haas B."/>
            <person name="Abouelleil A."/>
            <person name="Alvarado L."/>
            <person name="Arachchi H.M."/>
            <person name="Berlin A.M."/>
            <person name="Chapman S.B."/>
            <person name="Dewar J."/>
            <person name="Goldberg J."/>
            <person name="Griggs A."/>
            <person name="Gujja S."/>
            <person name="Hansen M."/>
            <person name="Howarth C."/>
            <person name="Imamovic A."/>
            <person name="Larimer J."/>
            <person name="McCowan C."/>
            <person name="Murphy C."/>
            <person name="Neiman D."/>
            <person name="Pearson M."/>
            <person name="Priest M."/>
            <person name="Roberts A."/>
            <person name="Saif S."/>
            <person name="Shea T."/>
            <person name="Sisk P."/>
            <person name="Sykes S."/>
            <person name="Wortman J."/>
            <person name="Nusbaum C."/>
            <person name="Birren B."/>
        </authorList>
    </citation>
    <scope>NUCLEOTIDE SEQUENCE [LARGE SCALE GENOMIC DNA]</scope>
    <source>
        <strain evidence="2">Tanzania (2000708)</strain>
    </source>
</reference>
<evidence type="ECO:0000313" key="2">
    <source>
        <dbReference type="Proteomes" id="UP000030708"/>
    </source>
</evidence>